<dbReference type="Gene3D" id="3.80.10.10">
    <property type="entry name" value="Ribonuclease Inhibitor"/>
    <property type="match status" value="1"/>
</dbReference>
<dbReference type="Gene3D" id="3.40.1170.20">
    <property type="entry name" value="tRNA intron endonuclease, N-terminal domain"/>
    <property type="match status" value="1"/>
</dbReference>
<dbReference type="PANTHER" id="PTHR36766:SF70">
    <property type="entry name" value="DISEASE RESISTANCE PROTEIN RGA4"/>
    <property type="match status" value="1"/>
</dbReference>
<dbReference type="InterPro" id="IPR032675">
    <property type="entry name" value="LRR_dom_sf"/>
</dbReference>
<dbReference type="GO" id="GO:0006952">
    <property type="term" value="P:defense response"/>
    <property type="evidence" value="ECO:0007669"/>
    <property type="project" value="UniProtKB-KW"/>
</dbReference>
<evidence type="ECO:0000256" key="1">
    <source>
        <dbReference type="ARBA" id="ARBA00022821"/>
    </source>
</evidence>
<organism evidence="2 3">
    <name type="scientific">Malus baccata</name>
    <name type="common">Siberian crab apple</name>
    <name type="synonym">Pyrus baccata</name>
    <dbReference type="NCBI Taxonomy" id="106549"/>
    <lineage>
        <taxon>Eukaryota</taxon>
        <taxon>Viridiplantae</taxon>
        <taxon>Streptophyta</taxon>
        <taxon>Embryophyta</taxon>
        <taxon>Tracheophyta</taxon>
        <taxon>Spermatophyta</taxon>
        <taxon>Magnoliopsida</taxon>
        <taxon>eudicotyledons</taxon>
        <taxon>Gunneridae</taxon>
        <taxon>Pentapetalae</taxon>
        <taxon>rosids</taxon>
        <taxon>fabids</taxon>
        <taxon>Rosales</taxon>
        <taxon>Rosaceae</taxon>
        <taxon>Amygdaloideae</taxon>
        <taxon>Maleae</taxon>
        <taxon>Malus</taxon>
    </lineage>
</organism>
<gene>
    <name evidence="2" type="ORF">C1H46_043528</name>
</gene>
<name>A0A540K9Q1_MALBA</name>
<keyword evidence="1" id="KW-0611">Plant defense</keyword>
<evidence type="ECO:0000313" key="2">
    <source>
        <dbReference type="EMBL" id="TQD70945.1"/>
    </source>
</evidence>
<reference evidence="2 3" key="1">
    <citation type="journal article" date="2019" name="G3 (Bethesda)">
        <title>Sequencing of a Wild Apple (Malus baccata) Genome Unravels the Differences Between Cultivated and Wild Apple Species Regarding Disease Resistance and Cold Tolerance.</title>
        <authorList>
            <person name="Chen X."/>
        </authorList>
    </citation>
    <scope>NUCLEOTIDE SEQUENCE [LARGE SCALE GENOMIC DNA]</scope>
    <source>
        <strain evidence="3">cv. Shandingzi</strain>
        <tissue evidence="2">Leaves</tissue>
    </source>
</reference>
<dbReference type="EMBL" id="VIEB01001651">
    <property type="protein sequence ID" value="TQD70945.1"/>
    <property type="molecule type" value="Genomic_DNA"/>
</dbReference>
<dbReference type="AlphaFoldDB" id="A0A540K9Q1"/>
<proteinExistence type="predicted"/>
<comment type="caution">
    <text evidence="2">The sequence shown here is derived from an EMBL/GenBank/DDBJ whole genome shotgun (WGS) entry which is preliminary data.</text>
</comment>
<dbReference type="SUPFAM" id="SSF52058">
    <property type="entry name" value="L domain-like"/>
    <property type="match status" value="1"/>
</dbReference>
<sequence length="179" mass="19770">MVEENHNLQSLLIRNCERLRQLHKGLDTLPLLAKLTVRNCPCLELIPITRSKTCLCELVIEDCKTLSSSLSGLEDCTALEMLRISCYPNLTSIPISPSLLALDIEGCDELSSLPGGLEHCTSLQDLAIANCPKITSLSIRNLPSLCELHISNWRGSKNLQTTSLTRRSYLCTVAHPSIE</sequence>
<dbReference type="Proteomes" id="UP000315295">
    <property type="component" value="Unassembled WGS sequence"/>
</dbReference>
<keyword evidence="3" id="KW-1185">Reference proteome</keyword>
<dbReference type="PANTHER" id="PTHR36766">
    <property type="entry name" value="PLANT BROAD-SPECTRUM MILDEW RESISTANCE PROTEIN RPW8"/>
    <property type="match status" value="1"/>
</dbReference>
<accession>A0A540K9Q1</accession>
<evidence type="ECO:0000313" key="3">
    <source>
        <dbReference type="Proteomes" id="UP000315295"/>
    </source>
</evidence>
<protein>
    <submittedName>
        <fullName evidence="2">Uncharacterized protein</fullName>
    </submittedName>
</protein>